<keyword evidence="7" id="KW-0862">Zinc</keyword>
<evidence type="ECO:0000256" key="5">
    <source>
        <dbReference type="ARBA" id="ARBA00022491"/>
    </source>
</evidence>
<evidence type="ECO:0000256" key="7">
    <source>
        <dbReference type="ARBA" id="ARBA00022833"/>
    </source>
</evidence>
<dbReference type="InterPro" id="IPR036390">
    <property type="entry name" value="WH_DNA-bd_sf"/>
</dbReference>
<dbReference type="InterPro" id="IPR002481">
    <property type="entry name" value="FUR"/>
</dbReference>
<evidence type="ECO:0000256" key="11">
    <source>
        <dbReference type="PIRSR" id="PIRSR602481-2"/>
    </source>
</evidence>
<dbReference type="FunFam" id="1.10.10.10:FF:000007">
    <property type="entry name" value="Ferric uptake regulation protein"/>
    <property type="match status" value="1"/>
</dbReference>
<keyword evidence="8" id="KW-0805">Transcription regulation</keyword>
<evidence type="ECO:0000256" key="3">
    <source>
        <dbReference type="ARBA" id="ARBA00020910"/>
    </source>
</evidence>
<comment type="caution">
    <text evidence="12">The sequence shown here is derived from an EMBL/GenBank/DDBJ whole genome shotgun (WGS) entry which is preliminary data.</text>
</comment>
<dbReference type="EMBL" id="VTOW01000003">
    <property type="protein sequence ID" value="NKE72555.1"/>
    <property type="molecule type" value="Genomic_DNA"/>
</dbReference>
<dbReference type="GO" id="GO:0003700">
    <property type="term" value="F:DNA-binding transcription factor activity"/>
    <property type="evidence" value="ECO:0007669"/>
    <property type="project" value="InterPro"/>
</dbReference>
<dbReference type="AlphaFoldDB" id="A0A7X6DSJ7"/>
<dbReference type="PANTHER" id="PTHR33202:SF7">
    <property type="entry name" value="FERRIC UPTAKE REGULATION PROTEIN"/>
    <property type="match status" value="1"/>
</dbReference>
<keyword evidence="6 11" id="KW-0479">Metal-binding</keyword>
<dbReference type="InterPro" id="IPR036388">
    <property type="entry name" value="WH-like_DNA-bd_sf"/>
</dbReference>
<name>A0A7X6DSJ7_9BACT</name>
<dbReference type="GO" id="GO:0045892">
    <property type="term" value="P:negative regulation of DNA-templated transcription"/>
    <property type="evidence" value="ECO:0007669"/>
    <property type="project" value="TreeGrafter"/>
</dbReference>
<protein>
    <recommendedName>
        <fullName evidence="3">Ferric uptake regulation protein</fullName>
    </recommendedName>
</protein>
<dbReference type="Gene3D" id="1.10.10.10">
    <property type="entry name" value="Winged helix-like DNA-binding domain superfamily/Winged helix DNA-binding domain"/>
    <property type="match status" value="1"/>
</dbReference>
<dbReference type="GO" id="GO:0000976">
    <property type="term" value="F:transcription cis-regulatory region binding"/>
    <property type="evidence" value="ECO:0007669"/>
    <property type="project" value="TreeGrafter"/>
</dbReference>
<keyword evidence="11" id="KW-0408">Iron</keyword>
<feature type="binding site" evidence="11">
    <location>
        <position position="113"/>
    </location>
    <ligand>
        <name>Fe cation</name>
        <dbReference type="ChEBI" id="CHEBI:24875"/>
    </ligand>
</feature>
<comment type="cofactor">
    <cofactor evidence="11">
        <name>Mn(2+)</name>
        <dbReference type="ChEBI" id="CHEBI:29035"/>
    </cofactor>
    <cofactor evidence="11">
        <name>Fe(2+)</name>
        <dbReference type="ChEBI" id="CHEBI:29033"/>
    </cofactor>
    <text evidence="11">Binds 1 Mn(2+) or Fe(2+) ion per subunit.</text>
</comment>
<keyword evidence="9" id="KW-0238">DNA-binding</keyword>
<dbReference type="CDD" id="cd07153">
    <property type="entry name" value="Fur_like"/>
    <property type="match status" value="1"/>
</dbReference>
<dbReference type="GO" id="GO:1900376">
    <property type="term" value="P:regulation of secondary metabolite biosynthetic process"/>
    <property type="evidence" value="ECO:0007669"/>
    <property type="project" value="TreeGrafter"/>
</dbReference>
<evidence type="ECO:0000256" key="1">
    <source>
        <dbReference type="ARBA" id="ARBA00004496"/>
    </source>
</evidence>
<comment type="subcellular location">
    <subcellularLocation>
        <location evidence="1">Cytoplasm</location>
    </subcellularLocation>
</comment>
<evidence type="ECO:0000256" key="10">
    <source>
        <dbReference type="ARBA" id="ARBA00023163"/>
    </source>
</evidence>
<keyword evidence="13" id="KW-1185">Reference proteome</keyword>
<proteinExistence type="inferred from homology"/>
<dbReference type="Pfam" id="PF01475">
    <property type="entry name" value="FUR"/>
    <property type="match status" value="1"/>
</dbReference>
<keyword evidence="10" id="KW-0804">Transcription</keyword>
<sequence>MHQEKEQLSHPEIEKRLIDAGVQPTAQRIAICRYILCEADHPTADEIKKWADRYFPKMSLATVYNTLKTLVDAGIIQEFKFPHSDSAVYDCNTDVHYHFLDEKTGQLHDVEPESVNLSVKLREEFKINGVQVLLRGTKK</sequence>
<dbReference type="GO" id="GO:0005737">
    <property type="term" value="C:cytoplasm"/>
    <property type="evidence" value="ECO:0007669"/>
    <property type="project" value="UniProtKB-SubCell"/>
</dbReference>
<reference evidence="12 13" key="1">
    <citation type="journal article" date="2020" name="Nature">
        <title>Bacterial chemolithoautotrophy via manganese oxidation.</title>
        <authorList>
            <person name="Yu H."/>
            <person name="Leadbetter J.R."/>
        </authorList>
    </citation>
    <scope>NUCLEOTIDE SEQUENCE [LARGE SCALE GENOMIC DNA]</scope>
    <source>
        <strain evidence="12 13">Mn-1</strain>
    </source>
</reference>
<keyword evidence="5" id="KW-0678">Repressor</keyword>
<keyword evidence="4" id="KW-0963">Cytoplasm</keyword>
<evidence type="ECO:0000256" key="9">
    <source>
        <dbReference type="ARBA" id="ARBA00023125"/>
    </source>
</evidence>
<dbReference type="SUPFAM" id="SSF46785">
    <property type="entry name" value="Winged helix' DNA-binding domain"/>
    <property type="match status" value="1"/>
</dbReference>
<gene>
    <name evidence="12" type="ORF">MNODULE_17525</name>
</gene>
<evidence type="ECO:0000256" key="2">
    <source>
        <dbReference type="ARBA" id="ARBA00007957"/>
    </source>
</evidence>
<evidence type="ECO:0000256" key="8">
    <source>
        <dbReference type="ARBA" id="ARBA00023015"/>
    </source>
</evidence>
<dbReference type="RefSeq" id="WP_168062311.1">
    <property type="nucleotide sequence ID" value="NZ_VTOW01000003.1"/>
</dbReference>
<comment type="similarity">
    <text evidence="2">Belongs to the Fur family.</text>
</comment>
<accession>A0A7X6DSJ7</accession>
<evidence type="ECO:0000256" key="6">
    <source>
        <dbReference type="ARBA" id="ARBA00022723"/>
    </source>
</evidence>
<dbReference type="PANTHER" id="PTHR33202">
    <property type="entry name" value="ZINC UPTAKE REGULATION PROTEIN"/>
    <property type="match status" value="1"/>
</dbReference>
<organism evidence="12 13">
    <name type="scientific">Candidatus Manganitrophus noduliformans</name>
    <dbReference type="NCBI Taxonomy" id="2606439"/>
    <lineage>
        <taxon>Bacteria</taxon>
        <taxon>Pseudomonadati</taxon>
        <taxon>Nitrospirota</taxon>
        <taxon>Nitrospiria</taxon>
        <taxon>Candidatus Troglogloeales</taxon>
        <taxon>Candidatus Manganitrophaceae</taxon>
        <taxon>Candidatus Manganitrophus</taxon>
    </lineage>
</organism>
<dbReference type="GO" id="GO:0008270">
    <property type="term" value="F:zinc ion binding"/>
    <property type="evidence" value="ECO:0007669"/>
    <property type="project" value="TreeGrafter"/>
</dbReference>
<evidence type="ECO:0000313" key="13">
    <source>
        <dbReference type="Proteomes" id="UP000534783"/>
    </source>
</evidence>
<dbReference type="Proteomes" id="UP000534783">
    <property type="component" value="Unassembled WGS sequence"/>
</dbReference>
<evidence type="ECO:0000313" key="12">
    <source>
        <dbReference type="EMBL" id="NKE72555.1"/>
    </source>
</evidence>
<evidence type="ECO:0000256" key="4">
    <source>
        <dbReference type="ARBA" id="ARBA00022490"/>
    </source>
</evidence>